<name>A0ABN9PN77_9DINO</name>
<keyword evidence="2" id="KW-1185">Reference proteome</keyword>
<evidence type="ECO:0000313" key="1">
    <source>
        <dbReference type="EMBL" id="CAK0793028.1"/>
    </source>
</evidence>
<evidence type="ECO:0000313" key="2">
    <source>
        <dbReference type="Proteomes" id="UP001189429"/>
    </source>
</evidence>
<proteinExistence type="predicted"/>
<reference evidence="1" key="1">
    <citation type="submission" date="2023-10" db="EMBL/GenBank/DDBJ databases">
        <authorList>
            <person name="Chen Y."/>
            <person name="Shah S."/>
            <person name="Dougan E. K."/>
            <person name="Thang M."/>
            <person name="Chan C."/>
        </authorList>
    </citation>
    <scope>NUCLEOTIDE SEQUENCE [LARGE SCALE GENOMIC DNA]</scope>
</reference>
<gene>
    <name evidence="1" type="ORF">PCOR1329_LOCUS3445</name>
</gene>
<protein>
    <submittedName>
        <fullName evidence="1">Uncharacterized protein</fullName>
    </submittedName>
</protein>
<dbReference type="Proteomes" id="UP001189429">
    <property type="component" value="Unassembled WGS sequence"/>
</dbReference>
<accession>A0ABN9PN77</accession>
<dbReference type="EMBL" id="CAUYUJ010000891">
    <property type="protein sequence ID" value="CAK0793028.1"/>
    <property type="molecule type" value="Genomic_DNA"/>
</dbReference>
<comment type="caution">
    <text evidence="1">The sequence shown here is derived from an EMBL/GenBank/DDBJ whole genome shotgun (WGS) entry which is preliminary data.</text>
</comment>
<sequence length="81" mass="8755">MQPMWRRKEEALLLQSCSATFFGTHCFCKGDVACPGPTEQGSLTQRPQCNDFLCAPRLAGLCGADRAKLHVRAAVGICTAL</sequence>
<organism evidence="1 2">
    <name type="scientific">Prorocentrum cordatum</name>
    <dbReference type="NCBI Taxonomy" id="2364126"/>
    <lineage>
        <taxon>Eukaryota</taxon>
        <taxon>Sar</taxon>
        <taxon>Alveolata</taxon>
        <taxon>Dinophyceae</taxon>
        <taxon>Prorocentrales</taxon>
        <taxon>Prorocentraceae</taxon>
        <taxon>Prorocentrum</taxon>
    </lineage>
</organism>